<evidence type="ECO:0000256" key="7">
    <source>
        <dbReference type="ARBA" id="ARBA00023002"/>
    </source>
</evidence>
<sequence>MAHVITQACCNDASCVAVCPVNCIHPTPDEPGYARAEMLHIDPETCIDCGACVDPCPVDAIVPDYDLTDANIRFSEINAAYYADPARRCYPPEPSAVPKPQIEVAEPGPLRVAIVGSGPAACYAAEELLTRRGLDVEVHLFERLPTPWGLVRFGVAPDHQTTKAVTKLFARTAARAGLRFHLNVEVGTHLSHEELLAHHHAVVYAVGAPRSRSLGVPGEELPGSCSATDFVAWYNGHPDFAGATFDFSGERAVIIGNGNVALDVARVLAADVDELARTDIADHALEALAQSKIREVVVLGRRGPAQAAYTVAELLGLSSFEVAVQDDVCDDAALKVAIARELAARPPSGRARRIVLRYLASPVEILGGSRVSGLRIVRNDLVDGRAVSSGVTEELPCGLVLRSIGYRGVPVAGVPFDAERGVLPNTGGRVVDPETGTPLPGVYAAGWAKRGPSGVIGTNKKCAADTIAALLTDYAGRRLRPPAAGADELAALISRRQPMALDYTAWKAIDAHERATGRERGRPRVKVVEVQEMLDIAKRG</sequence>
<proteinExistence type="predicted"/>
<dbReference type="STRING" id="1068978.AMETH_3221"/>
<dbReference type="Gene3D" id="3.30.70.20">
    <property type="match status" value="1"/>
</dbReference>
<comment type="catalytic activity">
    <reaction evidence="10">
        <text>2 reduced [2Fe-2S]-[ferredoxin] + NADP(+) + H(+) = 2 oxidized [2Fe-2S]-[ferredoxin] + NADPH</text>
        <dbReference type="Rhea" id="RHEA:20125"/>
        <dbReference type="Rhea" id="RHEA-COMP:10000"/>
        <dbReference type="Rhea" id="RHEA-COMP:10001"/>
        <dbReference type="ChEBI" id="CHEBI:15378"/>
        <dbReference type="ChEBI" id="CHEBI:33737"/>
        <dbReference type="ChEBI" id="CHEBI:33738"/>
        <dbReference type="ChEBI" id="CHEBI:57783"/>
        <dbReference type="ChEBI" id="CHEBI:58349"/>
        <dbReference type="EC" id="1.18.1.2"/>
    </reaction>
</comment>
<evidence type="ECO:0000256" key="10">
    <source>
        <dbReference type="ARBA" id="ARBA00047776"/>
    </source>
</evidence>
<evidence type="ECO:0000313" key="13">
    <source>
        <dbReference type="Proteomes" id="UP000062973"/>
    </source>
</evidence>
<feature type="domain" description="4Fe-4S ferredoxin-type" evidence="11">
    <location>
        <begin position="1"/>
        <end position="29"/>
    </location>
</feature>
<dbReference type="InterPro" id="IPR023753">
    <property type="entry name" value="FAD/NAD-binding_dom"/>
</dbReference>
<protein>
    <recommendedName>
        <fullName evidence="2">ferredoxin--NADP(+) reductase</fullName>
        <ecNumber evidence="2">1.18.1.2</ecNumber>
    </recommendedName>
</protein>
<dbReference type="GO" id="GO:0046872">
    <property type="term" value="F:metal ion binding"/>
    <property type="evidence" value="ECO:0007669"/>
    <property type="project" value="UniProtKB-KW"/>
</dbReference>
<dbReference type="eggNOG" id="COG0493">
    <property type="taxonomic scope" value="Bacteria"/>
</dbReference>
<dbReference type="Gene3D" id="3.50.50.60">
    <property type="entry name" value="FAD/NAD(P)-binding domain"/>
    <property type="match status" value="1"/>
</dbReference>
<accession>A0A076MR03</accession>
<dbReference type="CDD" id="cd04410">
    <property type="entry name" value="DMSOR_beta-like"/>
    <property type="match status" value="1"/>
</dbReference>
<evidence type="ECO:0000313" key="12">
    <source>
        <dbReference type="EMBL" id="AIJ23313.1"/>
    </source>
</evidence>
<dbReference type="EC" id="1.18.1.2" evidence="2"/>
<dbReference type="PROSITE" id="PS00198">
    <property type="entry name" value="4FE4S_FER_1"/>
    <property type="match status" value="1"/>
</dbReference>
<keyword evidence="6" id="KW-0521">NADP</keyword>
<dbReference type="SUPFAM" id="SSF54862">
    <property type="entry name" value="4Fe-4S ferredoxins"/>
    <property type="match status" value="1"/>
</dbReference>
<dbReference type="Gene3D" id="3.40.50.720">
    <property type="entry name" value="NAD(P)-binding Rossmann-like Domain"/>
    <property type="match status" value="1"/>
</dbReference>
<dbReference type="RefSeq" id="WP_017982141.1">
    <property type="nucleotide sequence ID" value="NZ_AQUL01000001.1"/>
</dbReference>
<keyword evidence="4" id="KW-0479">Metal-binding</keyword>
<dbReference type="Pfam" id="PF00037">
    <property type="entry name" value="Fer4"/>
    <property type="match status" value="1"/>
</dbReference>
<comment type="cofactor">
    <cofactor evidence="1">
        <name>FAD</name>
        <dbReference type="ChEBI" id="CHEBI:57692"/>
    </cofactor>
</comment>
<evidence type="ECO:0000256" key="1">
    <source>
        <dbReference type="ARBA" id="ARBA00001974"/>
    </source>
</evidence>
<dbReference type="InterPro" id="IPR017896">
    <property type="entry name" value="4Fe4S_Fe-S-bd"/>
</dbReference>
<dbReference type="InterPro" id="IPR055275">
    <property type="entry name" value="Ferredox_Rdtase"/>
</dbReference>
<evidence type="ECO:0000256" key="5">
    <source>
        <dbReference type="ARBA" id="ARBA00022827"/>
    </source>
</evidence>
<evidence type="ECO:0000259" key="11">
    <source>
        <dbReference type="PROSITE" id="PS51379"/>
    </source>
</evidence>
<dbReference type="AlphaFoldDB" id="A0A076MR03"/>
<dbReference type="SUPFAM" id="SSF51971">
    <property type="entry name" value="Nucleotide-binding domain"/>
    <property type="match status" value="2"/>
</dbReference>
<evidence type="ECO:0000256" key="6">
    <source>
        <dbReference type="ARBA" id="ARBA00022857"/>
    </source>
</evidence>
<dbReference type="PANTHER" id="PTHR48467">
    <property type="entry name" value="GLUTAMATE SYNTHASE 1 [NADH], CHLOROPLASTIC-LIKE"/>
    <property type="match status" value="1"/>
</dbReference>
<dbReference type="PRINTS" id="PR00419">
    <property type="entry name" value="ADXRDTASE"/>
</dbReference>
<keyword evidence="3" id="KW-0285">Flavoprotein</keyword>
<keyword evidence="9" id="KW-0411">Iron-sulfur</keyword>
<reference evidence="12 13" key="1">
    <citation type="submission" date="2014-07" db="EMBL/GenBank/DDBJ databases">
        <title>Whole Genome Sequence of the Amycolatopsis methanolica 239.</title>
        <authorList>
            <person name="Tang B."/>
        </authorList>
    </citation>
    <scope>NUCLEOTIDE SEQUENCE [LARGE SCALE GENOMIC DNA]</scope>
    <source>
        <strain evidence="12 13">239</strain>
    </source>
</reference>
<dbReference type="GO" id="GO:0004324">
    <property type="term" value="F:ferredoxin-NADP+ reductase activity"/>
    <property type="evidence" value="ECO:0007669"/>
    <property type="project" value="UniProtKB-EC"/>
</dbReference>
<dbReference type="InterPro" id="IPR017900">
    <property type="entry name" value="4Fe4S_Fe_S_CS"/>
</dbReference>
<dbReference type="PROSITE" id="PS51379">
    <property type="entry name" value="4FE4S_FER_2"/>
    <property type="match status" value="2"/>
</dbReference>
<dbReference type="EMBL" id="CP009110">
    <property type="protein sequence ID" value="AIJ23313.1"/>
    <property type="molecule type" value="Genomic_DNA"/>
</dbReference>
<keyword evidence="8" id="KW-0408">Iron</keyword>
<dbReference type="Pfam" id="PF07992">
    <property type="entry name" value="Pyr_redox_2"/>
    <property type="match status" value="1"/>
</dbReference>
<keyword evidence="7" id="KW-0560">Oxidoreductase</keyword>
<dbReference type="PANTHER" id="PTHR48467:SF1">
    <property type="entry name" value="GLUTAMATE SYNTHASE 1 [NADH], CHLOROPLASTIC-LIKE"/>
    <property type="match status" value="1"/>
</dbReference>
<feature type="domain" description="4Fe-4S ferredoxin-type" evidence="11">
    <location>
        <begin position="37"/>
        <end position="66"/>
    </location>
</feature>
<evidence type="ECO:0000256" key="3">
    <source>
        <dbReference type="ARBA" id="ARBA00022630"/>
    </source>
</evidence>
<dbReference type="HOGENOM" id="CLU_024722_4_1_11"/>
<name>A0A076MR03_AMYME</name>
<dbReference type="InterPro" id="IPR036188">
    <property type="entry name" value="FAD/NAD-bd_sf"/>
</dbReference>
<gene>
    <name evidence="12" type="primary">fpr</name>
    <name evidence="12" type="ORF">AMETH_3221</name>
</gene>
<dbReference type="PATRIC" id="fig|1068978.7.peg.3439"/>
<dbReference type="GO" id="GO:0051536">
    <property type="term" value="F:iron-sulfur cluster binding"/>
    <property type="evidence" value="ECO:0007669"/>
    <property type="project" value="UniProtKB-KW"/>
</dbReference>
<evidence type="ECO:0000256" key="9">
    <source>
        <dbReference type="ARBA" id="ARBA00023014"/>
    </source>
</evidence>
<organism evidence="12 13">
    <name type="scientific">Amycolatopsis methanolica 239</name>
    <dbReference type="NCBI Taxonomy" id="1068978"/>
    <lineage>
        <taxon>Bacteria</taxon>
        <taxon>Bacillati</taxon>
        <taxon>Actinomycetota</taxon>
        <taxon>Actinomycetes</taxon>
        <taxon>Pseudonocardiales</taxon>
        <taxon>Pseudonocardiaceae</taxon>
        <taxon>Amycolatopsis</taxon>
        <taxon>Amycolatopsis methanolica group</taxon>
    </lineage>
</organism>
<evidence type="ECO:0000256" key="4">
    <source>
        <dbReference type="ARBA" id="ARBA00022723"/>
    </source>
</evidence>
<dbReference type="OrthoDB" id="289202at2"/>
<dbReference type="KEGG" id="amq:AMETH_3221"/>
<keyword evidence="5" id="KW-0274">FAD</keyword>
<evidence type="ECO:0000256" key="8">
    <source>
        <dbReference type="ARBA" id="ARBA00023004"/>
    </source>
</evidence>
<keyword evidence="13" id="KW-1185">Reference proteome</keyword>
<evidence type="ECO:0000256" key="2">
    <source>
        <dbReference type="ARBA" id="ARBA00013223"/>
    </source>
</evidence>
<dbReference type="Proteomes" id="UP000062973">
    <property type="component" value="Chromosome"/>
</dbReference>